<evidence type="ECO:0000313" key="1">
    <source>
        <dbReference type="EMBL" id="KAJ1928542.1"/>
    </source>
</evidence>
<proteinExistence type="predicted"/>
<evidence type="ECO:0000313" key="2">
    <source>
        <dbReference type="Proteomes" id="UP001150569"/>
    </source>
</evidence>
<dbReference type="Proteomes" id="UP001150569">
    <property type="component" value="Unassembled WGS sequence"/>
</dbReference>
<comment type="caution">
    <text evidence="1">The sequence shown here is derived from an EMBL/GenBank/DDBJ whole genome shotgun (WGS) entry which is preliminary data.</text>
</comment>
<name>A0A9W8AIC9_9FUNG</name>
<reference evidence="1" key="1">
    <citation type="submission" date="2022-07" db="EMBL/GenBank/DDBJ databases">
        <title>Phylogenomic reconstructions and comparative analyses of Kickxellomycotina fungi.</title>
        <authorList>
            <person name="Reynolds N.K."/>
            <person name="Stajich J.E."/>
            <person name="Barry K."/>
            <person name="Grigoriev I.V."/>
            <person name="Crous P."/>
            <person name="Smith M.E."/>
        </authorList>
    </citation>
    <scope>NUCLEOTIDE SEQUENCE</scope>
    <source>
        <strain evidence="1">RSA 861</strain>
    </source>
</reference>
<accession>A0A9W8AIC9</accession>
<protein>
    <submittedName>
        <fullName evidence="1">Uncharacterized protein</fullName>
    </submittedName>
</protein>
<gene>
    <name evidence="1" type="ORF">IWQ60_001968</name>
</gene>
<keyword evidence="2" id="KW-1185">Reference proteome</keyword>
<dbReference type="AlphaFoldDB" id="A0A9W8AIC9"/>
<organism evidence="1 2">
    <name type="scientific">Tieghemiomyces parasiticus</name>
    <dbReference type="NCBI Taxonomy" id="78921"/>
    <lineage>
        <taxon>Eukaryota</taxon>
        <taxon>Fungi</taxon>
        <taxon>Fungi incertae sedis</taxon>
        <taxon>Zoopagomycota</taxon>
        <taxon>Kickxellomycotina</taxon>
        <taxon>Dimargaritomycetes</taxon>
        <taxon>Dimargaritales</taxon>
        <taxon>Dimargaritaceae</taxon>
        <taxon>Tieghemiomyces</taxon>
    </lineage>
</organism>
<sequence length="318" mass="35733">MSLSFSSFGLLNVNRGFLLVYHKHPEITIGVEPCEHLNCLRGLKTDVPVFYNLQAPFDDNNRADYNRFPAVITPAELVDIRASLDAGSMSLQELICKRWTVTMRFLQSLAQDSRVDDLACQTSLALHAAISDLQPNTNTVSASEILLHMLSFPVPTSQVPATLLENKKQCSGLALLINTTMCFDMFLSACTKDLNHRPPLRKLLSPYFAGHLETAVKFLEVLIQWITKVTVMVVPGNLTTRVAWHTNAIEGLKFLDRTLTTARPHVLAVKGGLERLEGMPVIHHVALGPYVDRLDAIHFHLIDLFVYVRRFRRHVRGL</sequence>
<dbReference type="EMBL" id="JANBPT010000069">
    <property type="protein sequence ID" value="KAJ1928542.1"/>
    <property type="molecule type" value="Genomic_DNA"/>
</dbReference>